<protein>
    <recommendedName>
        <fullName evidence="2">DUF4494 domain-containing protein</fullName>
    </recommendedName>
</protein>
<dbReference type="InterPro" id="IPR027848">
    <property type="entry name" value="DUF4494"/>
</dbReference>
<evidence type="ECO:0008006" key="2">
    <source>
        <dbReference type="Google" id="ProtNLM"/>
    </source>
</evidence>
<dbReference type="EMBL" id="BK014916">
    <property type="protein sequence ID" value="DAD82310.1"/>
    <property type="molecule type" value="Genomic_DNA"/>
</dbReference>
<reference evidence="1" key="1">
    <citation type="journal article" date="2021" name="Proc. Natl. Acad. Sci. U.S.A.">
        <title>A Catalog of Tens of Thousands of Viruses from Human Metagenomes Reveals Hidden Associations with Chronic Diseases.</title>
        <authorList>
            <person name="Tisza M.J."/>
            <person name="Buck C.B."/>
        </authorList>
    </citation>
    <scope>NUCLEOTIDE SEQUENCE</scope>
    <source>
        <strain evidence="1">CtcfK29</strain>
    </source>
</reference>
<accession>A0A8S5MJC9</accession>
<name>A0A8S5MJC9_9CAUD</name>
<dbReference type="Pfam" id="PF14902">
    <property type="entry name" value="DUF4494"/>
    <property type="match status" value="1"/>
</dbReference>
<sequence>MLIEVKAKVAWKIDGKVKKKIETYILDKEVFAEAEYEVLSLLNQDKIDEEVEDFEITGLKLSIVKEIITQYEGNYTFIATLRDTTLLDDGSEKTIKYKVLLWANNIAEAMTHTREIAQQGYDMQIDGLKEVNYTYLNSQENEESASTENQLSEGA</sequence>
<evidence type="ECO:0000313" key="1">
    <source>
        <dbReference type="EMBL" id="DAD82310.1"/>
    </source>
</evidence>
<proteinExistence type="predicted"/>
<organism evidence="1">
    <name type="scientific">CrAss-like virus sp. ctcfK29</name>
    <dbReference type="NCBI Taxonomy" id="2826827"/>
    <lineage>
        <taxon>Viruses</taxon>
        <taxon>Duplodnaviria</taxon>
        <taxon>Heunggongvirae</taxon>
        <taxon>Uroviricota</taxon>
        <taxon>Caudoviricetes</taxon>
        <taxon>Crassvirales</taxon>
    </lineage>
</organism>